<evidence type="ECO:0000313" key="1">
    <source>
        <dbReference type="EMBL" id="KAK0963926.1"/>
    </source>
</evidence>
<organism evidence="1 2">
    <name type="scientific">Friedmanniomyces endolithicus</name>
    <dbReference type="NCBI Taxonomy" id="329885"/>
    <lineage>
        <taxon>Eukaryota</taxon>
        <taxon>Fungi</taxon>
        <taxon>Dikarya</taxon>
        <taxon>Ascomycota</taxon>
        <taxon>Pezizomycotina</taxon>
        <taxon>Dothideomycetes</taxon>
        <taxon>Dothideomycetidae</taxon>
        <taxon>Mycosphaerellales</taxon>
        <taxon>Teratosphaeriaceae</taxon>
        <taxon>Friedmanniomyces</taxon>
    </lineage>
</organism>
<dbReference type="Proteomes" id="UP001175353">
    <property type="component" value="Unassembled WGS sequence"/>
</dbReference>
<keyword evidence="2" id="KW-1185">Reference proteome</keyword>
<name>A0AAN6K211_9PEZI</name>
<protein>
    <submittedName>
        <fullName evidence="1">Uncharacterized protein</fullName>
    </submittedName>
</protein>
<dbReference type="EMBL" id="JAUJLE010000268">
    <property type="protein sequence ID" value="KAK0963926.1"/>
    <property type="molecule type" value="Genomic_DNA"/>
</dbReference>
<proteinExistence type="predicted"/>
<comment type="caution">
    <text evidence="1">The sequence shown here is derived from an EMBL/GenBank/DDBJ whole genome shotgun (WGS) entry which is preliminary data.</text>
</comment>
<evidence type="ECO:0000313" key="2">
    <source>
        <dbReference type="Proteomes" id="UP001175353"/>
    </source>
</evidence>
<sequence>MLDTFPCSPALSACDSLDDQDLDALLAGLGSLSHFATPPLKDGVTVEIDEVLEDESEDDDDVDSLDYRRIALHFADQTSNNPSTHLHNDAPLIEDILHRAQRPPELLAISFNILRLYTSHQSPNPTRNQNVLPADLLTVATLALTLSYIHDHPPKTSWWAREICCARWTASEIDHAILHVLLTVDWALHKLSTPQAIERAMAVLFPASHFPAAEIVVEQEPVEVKATKLAPAPLKIAIGSSLCATWAEGQLTPADTPLESPLDVPRAYFLPLL</sequence>
<accession>A0AAN6K211</accession>
<gene>
    <name evidence="1" type="ORF">LTR91_018731</name>
</gene>
<dbReference type="AlphaFoldDB" id="A0AAN6K211"/>
<reference evidence="1" key="1">
    <citation type="submission" date="2023-06" db="EMBL/GenBank/DDBJ databases">
        <title>Black Yeasts Isolated from many extreme environments.</title>
        <authorList>
            <person name="Coleine C."/>
            <person name="Stajich J.E."/>
            <person name="Selbmann L."/>
        </authorList>
    </citation>
    <scope>NUCLEOTIDE SEQUENCE</scope>
    <source>
        <strain evidence="1">CCFEE 5200</strain>
    </source>
</reference>